<dbReference type="InterPro" id="IPR004087">
    <property type="entry name" value="KH_dom"/>
</dbReference>
<dbReference type="Gene3D" id="3.30.310.210">
    <property type="match status" value="1"/>
</dbReference>
<dbReference type="NCBIfam" id="TIGR03319">
    <property type="entry name" value="RNase_Y"/>
    <property type="match status" value="1"/>
</dbReference>
<dbReference type="InterPro" id="IPR006674">
    <property type="entry name" value="HD_domain"/>
</dbReference>
<dbReference type="FunFam" id="3.30.1370.10:FF:000006">
    <property type="entry name" value="Ribonuclease Y"/>
    <property type="match status" value="1"/>
</dbReference>
<dbReference type="EC" id="3.1.-.-" evidence="11 12"/>
<dbReference type="GO" id="GO:0005886">
    <property type="term" value="C:plasma membrane"/>
    <property type="evidence" value="ECO:0007669"/>
    <property type="project" value="UniProtKB-SubCell"/>
</dbReference>
<evidence type="ECO:0000256" key="8">
    <source>
        <dbReference type="ARBA" id="ARBA00023136"/>
    </source>
</evidence>
<dbReference type="SMART" id="SM00322">
    <property type="entry name" value="KH"/>
    <property type="match status" value="1"/>
</dbReference>
<comment type="function">
    <text evidence="11">Endoribonuclease that initiates mRNA decay.</text>
</comment>
<gene>
    <name evidence="11 15" type="primary">rny</name>
    <name evidence="15" type="ORF">H9876_04110</name>
</gene>
<evidence type="ECO:0000259" key="14">
    <source>
        <dbReference type="PROSITE" id="PS51831"/>
    </source>
</evidence>
<keyword evidence="4 11" id="KW-0255">Endonuclease</keyword>
<keyword evidence="6 11" id="KW-0694">RNA-binding</keyword>
<keyword evidence="7" id="KW-1133">Transmembrane helix</keyword>
<evidence type="ECO:0000313" key="15">
    <source>
        <dbReference type="EMBL" id="HIW70544.1"/>
    </source>
</evidence>
<dbReference type="Proteomes" id="UP000886878">
    <property type="component" value="Unassembled WGS sequence"/>
</dbReference>
<protein>
    <recommendedName>
        <fullName evidence="10 11">Ribonuclease Y</fullName>
        <shortName evidence="11">RNase Y</shortName>
        <ecNumber evidence="11 12">3.1.-.-</ecNumber>
    </recommendedName>
</protein>
<dbReference type="PROSITE" id="PS50084">
    <property type="entry name" value="KH_TYPE_1"/>
    <property type="match status" value="1"/>
</dbReference>
<evidence type="ECO:0000256" key="6">
    <source>
        <dbReference type="ARBA" id="ARBA00022884"/>
    </source>
</evidence>
<dbReference type="FunFam" id="1.10.3210.10:FF:000003">
    <property type="entry name" value="Ribonuclease Y"/>
    <property type="match status" value="1"/>
</dbReference>
<dbReference type="SUPFAM" id="SSF54791">
    <property type="entry name" value="Eukaryotic type KH-domain (KH-domain type I)"/>
    <property type="match status" value="1"/>
</dbReference>
<reference evidence="15" key="1">
    <citation type="journal article" date="2021" name="PeerJ">
        <title>Extensive microbial diversity within the chicken gut microbiome revealed by metagenomics and culture.</title>
        <authorList>
            <person name="Gilroy R."/>
            <person name="Ravi A."/>
            <person name="Getino M."/>
            <person name="Pursley I."/>
            <person name="Horton D.L."/>
            <person name="Alikhan N.F."/>
            <person name="Baker D."/>
            <person name="Gharbi K."/>
            <person name="Hall N."/>
            <person name="Watson M."/>
            <person name="Adriaenssens E.M."/>
            <person name="Foster-Nyarko E."/>
            <person name="Jarju S."/>
            <person name="Secka A."/>
            <person name="Antonio M."/>
            <person name="Oren A."/>
            <person name="Chaudhuri R.R."/>
            <person name="La Ragione R."/>
            <person name="Hildebrand F."/>
            <person name="Pallen M.J."/>
        </authorList>
    </citation>
    <scope>NUCLEOTIDE SEQUENCE</scope>
    <source>
        <strain evidence="15">ChiHejej3B27-2180</strain>
    </source>
</reference>
<evidence type="ECO:0000256" key="10">
    <source>
        <dbReference type="ARBA" id="ARBA00073072"/>
    </source>
</evidence>
<dbReference type="CDD" id="cd00077">
    <property type="entry name" value="HDc"/>
    <property type="match status" value="1"/>
</dbReference>
<dbReference type="GO" id="GO:0006402">
    <property type="term" value="P:mRNA catabolic process"/>
    <property type="evidence" value="ECO:0007669"/>
    <property type="project" value="UniProtKB-UniRule"/>
</dbReference>
<dbReference type="EMBL" id="DXGK01000083">
    <property type="protein sequence ID" value="HIW70544.1"/>
    <property type="molecule type" value="Genomic_DNA"/>
</dbReference>
<feature type="domain" description="HD" evidence="14">
    <location>
        <begin position="335"/>
        <end position="428"/>
    </location>
</feature>
<evidence type="ECO:0000256" key="11">
    <source>
        <dbReference type="HAMAP-Rule" id="MF_00335"/>
    </source>
</evidence>
<evidence type="ECO:0000256" key="2">
    <source>
        <dbReference type="ARBA" id="ARBA00022692"/>
    </source>
</evidence>
<evidence type="ECO:0000256" key="1">
    <source>
        <dbReference type="ARBA" id="ARBA00004162"/>
    </source>
</evidence>
<evidence type="ECO:0000313" key="16">
    <source>
        <dbReference type="Proteomes" id="UP000886878"/>
    </source>
</evidence>
<proteinExistence type="inferred from homology"/>
<dbReference type="InterPro" id="IPR036612">
    <property type="entry name" value="KH_dom_type_1_sf"/>
</dbReference>
<evidence type="ECO:0000256" key="5">
    <source>
        <dbReference type="ARBA" id="ARBA00022801"/>
    </source>
</evidence>
<dbReference type="NCBIfam" id="TIGR00277">
    <property type="entry name" value="HDIG"/>
    <property type="match status" value="1"/>
</dbReference>
<dbReference type="Pfam" id="PF01966">
    <property type="entry name" value="HD"/>
    <property type="match status" value="1"/>
</dbReference>
<dbReference type="PANTHER" id="PTHR12826:SF15">
    <property type="entry name" value="RIBONUCLEASE Y"/>
    <property type="match status" value="1"/>
</dbReference>
<dbReference type="GO" id="GO:0016787">
    <property type="term" value="F:hydrolase activity"/>
    <property type="evidence" value="ECO:0007669"/>
    <property type="project" value="UniProtKB-KW"/>
</dbReference>
<accession>A0A9D1U4N7</accession>
<dbReference type="InterPro" id="IPR006675">
    <property type="entry name" value="HDIG_dom"/>
</dbReference>
<dbReference type="PROSITE" id="PS51831">
    <property type="entry name" value="HD"/>
    <property type="match status" value="1"/>
</dbReference>
<dbReference type="InterPro" id="IPR022711">
    <property type="entry name" value="RNase_Y_N"/>
</dbReference>
<dbReference type="GO" id="GO:0003723">
    <property type="term" value="F:RNA binding"/>
    <property type="evidence" value="ECO:0007669"/>
    <property type="project" value="UniProtKB-UniRule"/>
</dbReference>
<dbReference type="InterPro" id="IPR004088">
    <property type="entry name" value="KH_dom_type_1"/>
</dbReference>
<dbReference type="InterPro" id="IPR003607">
    <property type="entry name" value="HD/PDEase_dom"/>
</dbReference>
<name>A0A9D1U4N7_9LACO</name>
<evidence type="ECO:0000256" key="13">
    <source>
        <dbReference type="SAM" id="MobiDB-lite"/>
    </source>
</evidence>
<dbReference type="HAMAP" id="MF_00335">
    <property type="entry name" value="RNase_Y"/>
    <property type="match status" value="1"/>
</dbReference>
<dbReference type="Pfam" id="PF12072">
    <property type="entry name" value="RNase_Y_N"/>
    <property type="match status" value="1"/>
</dbReference>
<evidence type="ECO:0000256" key="7">
    <source>
        <dbReference type="ARBA" id="ARBA00022989"/>
    </source>
</evidence>
<comment type="caution">
    <text evidence="15">The sequence shown here is derived from an EMBL/GenBank/DDBJ whole genome shotgun (WGS) entry which is preliminary data.</text>
</comment>
<keyword evidence="5 11" id="KW-0378">Hydrolase</keyword>
<dbReference type="PANTHER" id="PTHR12826">
    <property type="entry name" value="RIBONUCLEASE Y"/>
    <property type="match status" value="1"/>
</dbReference>
<dbReference type="SMART" id="SM00471">
    <property type="entry name" value="HDc"/>
    <property type="match status" value="1"/>
</dbReference>
<dbReference type="Gene3D" id="1.10.3210.10">
    <property type="entry name" value="Hypothetical protein af1432"/>
    <property type="match status" value="1"/>
</dbReference>
<evidence type="ECO:0000256" key="12">
    <source>
        <dbReference type="NCBIfam" id="TIGR03319"/>
    </source>
</evidence>
<keyword evidence="2" id="KW-0812">Transmembrane</keyword>
<evidence type="ECO:0000256" key="4">
    <source>
        <dbReference type="ARBA" id="ARBA00022759"/>
    </source>
</evidence>
<evidence type="ECO:0000256" key="9">
    <source>
        <dbReference type="ARBA" id="ARBA00061537"/>
    </source>
</evidence>
<dbReference type="InterPro" id="IPR017705">
    <property type="entry name" value="Ribonuclease_Y"/>
</dbReference>
<sequence>MNSVGIMVAVVALIIGVAGGYVVFNNVHKHNIEDAQNSAEGIINQAKRDAAAAKKEAIVEAKDEAHQYRDQVESELKSRRDEVQKQEERLLQRETSPDRKDSSLENRENSIANREHRLDQREERLRASQEKADALVQQRTEELQKVAKLTQNQAKDILFDKLKNQLTTERAVMIRDSEQEAQFTANRKAKDLIVQAIQRSAADTVTEATVSVVNLPNEEMKGRIIGREGRNIRTLETLTGIDLIIDDTPQAVVLSGFDPVRREIAKMALERLIADGRIHPARIEDAVEKARDDMDAQLREVGEQTIFDLGLHSMHPDLIKTVGRMKYRTSYGQNVLSHSIEVAKLAGIMAAELGEDVTMAKRAGLLHDIGKAIDHEVDGSHVELGVELTRKYKEDPVVINTIASHHGDEPAKSVIAVLVQAADAISGARPGARSESLEQYIQRLKKLEEIANRHHGVDHSYAIQAGREVRVIVKPKKVSDLQAVALSHDIKHEIEQELEYPGHIKVTVIREVRATDYAK</sequence>
<reference evidence="15" key="2">
    <citation type="submission" date="2021-04" db="EMBL/GenBank/DDBJ databases">
        <authorList>
            <person name="Gilroy R."/>
        </authorList>
    </citation>
    <scope>NUCLEOTIDE SEQUENCE</scope>
    <source>
        <strain evidence="15">ChiHejej3B27-2180</strain>
    </source>
</reference>
<keyword evidence="8" id="KW-0472">Membrane</keyword>
<dbReference type="AlphaFoldDB" id="A0A9D1U4N7"/>
<organism evidence="15 16">
    <name type="scientific">Candidatus Limosilactobacillus merdipullorum</name>
    <dbReference type="NCBI Taxonomy" id="2838653"/>
    <lineage>
        <taxon>Bacteria</taxon>
        <taxon>Bacillati</taxon>
        <taxon>Bacillota</taxon>
        <taxon>Bacilli</taxon>
        <taxon>Lactobacillales</taxon>
        <taxon>Lactobacillaceae</taxon>
        <taxon>Limosilactobacillus</taxon>
    </lineage>
</organism>
<feature type="region of interest" description="Disordered" evidence="13">
    <location>
        <begin position="65"/>
        <end position="130"/>
    </location>
</feature>
<evidence type="ECO:0000256" key="3">
    <source>
        <dbReference type="ARBA" id="ARBA00022722"/>
    </source>
</evidence>
<comment type="similarity">
    <text evidence="9 11">Belongs to the RNase Y family.</text>
</comment>
<dbReference type="CDD" id="cd22431">
    <property type="entry name" value="KH-I_RNaseY"/>
    <property type="match status" value="1"/>
</dbReference>
<dbReference type="GO" id="GO:0004521">
    <property type="term" value="F:RNA endonuclease activity"/>
    <property type="evidence" value="ECO:0007669"/>
    <property type="project" value="UniProtKB-UniRule"/>
</dbReference>
<dbReference type="Pfam" id="PF00013">
    <property type="entry name" value="KH_1"/>
    <property type="match status" value="1"/>
</dbReference>
<dbReference type="SUPFAM" id="SSF109604">
    <property type="entry name" value="HD-domain/PDEase-like"/>
    <property type="match status" value="1"/>
</dbReference>
<keyword evidence="3 11" id="KW-0540">Nuclease</keyword>
<comment type="subcellular location">
    <subcellularLocation>
        <location evidence="1">Cell membrane</location>
        <topology evidence="1">Single-pass membrane protein</topology>
    </subcellularLocation>
</comment>